<evidence type="ECO:0000256" key="4">
    <source>
        <dbReference type="SAM" id="Phobius"/>
    </source>
</evidence>
<dbReference type="PIRSF" id="PIRSF005690">
    <property type="entry name" value="GerBA"/>
    <property type="match status" value="1"/>
</dbReference>
<evidence type="ECO:0000256" key="2">
    <source>
        <dbReference type="ARBA" id="ARBA00023136"/>
    </source>
</evidence>
<feature type="transmembrane region" description="Helical" evidence="4">
    <location>
        <begin position="329"/>
        <end position="351"/>
    </location>
</feature>
<keyword evidence="6" id="KW-1185">Reference proteome</keyword>
<accession>A0ABQ4M678</accession>
<dbReference type="InterPro" id="IPR050768">
    <property type="entry name" value="UPF0353/GerABKA_families"/>
</dbReference>
<evidence type="ECO:0000256" key="3">
    <source>
        <dbReference type="SAM" id="MobiDB-lite"/>
    </source>
</evidence>
<evidence type="ECO:0000313" key="5">
    <source>
        <dbReference type="EMBL" id="GIP51485.1"/>
    </source>
</evidence>
<dbReference type="Pfam" id="PF03323">
    <property type="entry name" value="GerA"/>
    <property type="match status" value="1"/>
</dbReference>
<feature type="region of interest" description="Disordered" evidence="3">
    <location>
        <begin position="531"/>
        <end position="550"/>
    </location>
</feature>
<comment type="similarity">
    <text evidence="1">Belongs to the GerABKA family.</text>
</comment>
<dbReference type="PANTHER" id="PTHR22550:SF5">
    <property type="entry name" value="LEUCINE ZIPPER PROTEIN 4"/>
    <property type="match status" value="1"/>
</dbReference>
<dbReference type="Proteomes" id="UP000679992">
    <property type="component" value="Unassembled WGS sequence"/>
</dbReference>
<feature type="transmembrane region" description="Helical" evidence="4">
    <location>
        <begin position="421"/>
        <end position="442"/>
    </location>
</feature>
<keyword evidence="4" id="KW-1133">Transmembrane helix</keyword>
<dbReference type="PANTHER" id="PTHR22550">
    <property type="entry name" value="SPORE GERMINATION PROTEIN"/>
    <property type="match status" value="1"/>
</dbReference>
<sequence length="550" mass="60812">MIRNRSRGRTGQQNRNAQNGDSLKSEVSGKNINSSDARAFSGHLKSMLDLIREESGNSPDIVIRQFEIGEPASRQADAAVVFLNGLSDERTINNVVMRSLIEFKPDPNLVTDPDRLMETILNEALASGDCSIHMDWKDMLLSVLSGDTVILLEGCEKALVISTPGGEWRAVTEPSSQLVVRGPKDSFVESIGINISLIRRRIKNPDLWLETMKIGTVSHTHVGIMYLKSLADENLVEEVKRRLHAIKIEAVLESAYIEEFIQDETFTPFPTVFNTERPDVAAGNLLEGRIVLLVDGTPFVLILPTVFAHFFQSPEDYAQRYDITILMRLIRYISFIILLLGPSVYIALTTFHYEMIPSLLLISFVAQREGVPFPAFVEAMLMEVAFEILREAGVRMPRAIGQTVSIVGALILGQAVVEAGIITPVMVIVVALTGIASFALPAYNLSIAGRLIRFCFMVLGGMFGFYGITLGLIALVAHMNSLRSFGVPYLAPLSPFVMQSQKDTILRLPFWTLNNRSRKIGNHKTNIEKAEEIAPLGRPGQQDGSGGNRQ</sequence>
<dbReference type="RefSeq" id="WP_213653651.1">
    <property type="nucleotide sequence ID" value="NZ_BOSL01000001.1"/>
</dbReference>
<organism evidence="5 6">
    <name type="scientific">Paenibacillus vini</name>
    <dbReference type="NCBI Taxonomy" id="1476024"/>
    <lineage>
        <taxon>Bacteria</taxon>
        <taxon>Bacillati</taxon>
        <taxon>Bacillota</taxon>
        <taxon>Bacilli</taxon>
        <taxon>Bacillales</taxon>
        <taxon>Paenibacillaceae</taxon>
        <taxon>Paenibacillus</taxon>
    </lineage>
</organism>
<keyword evidence="2 4" id="KW-0472">Membrane</keyword>
<reference evidence="5 6" key="1">
    <citation type="submission" date="2021-03" db="EMBL/GenBank/DDBJ databases">
        <title>Antimicrobial resistance genes in bacteria isolated from Japanese honey, and their potential for conferring macrolide and lincosamide resistance in the American foulbrood pathogen Paenibacillus larvae.</title>
        <authorList>
            <person name="Okamoto M."/>
            <person name="Kumagai M."/>
            <person name="Kanamori H."/>
            <person name="Takamatsu D."/>
        </authorList>
    </citation>
    <scope>NUCLEOTIDE SEQUENCE [LARGE SCALE GENOMIC DNA]</scope>
    <source>
        <strain evidence="5 6">J42TS3</strain>
    </source>
</reference>
<protein>
    <submittedName>
        <fullName evidence="5">Spore germination protein KA</fullName>
    </submittedName>
</protein>
<keyword evidence="4" id="KW-0812">Transmembrane</keyword>
<evidence type="ECO:0000313" key="6">
    <source>
        <dbReference type="Proteomes" id="UP000679992"/>
    </source>
</evidence>
<feature type="compositionally biased region" description="Polar residues" evidence="3">
    <location>
        <begin position="9"/>
        <end position="22"/>
    </location>
</feature>
<name>A0ABQ4M678_9BACL</name>
<proteinExistence type="inferred from homology"/>
<dbReference type="InterPro" id="IPR004995">
    <property type="entry name" value="Spore_Ger"/>
</dbReference>
<feature type="region of interest" description="Disordered" evidence="3">
    <location>
        <begin position="1"/>
        <end position="35"/>
    </location>
</feature>
<evidence type="ECO:0000256" key="1">
    <source>
        <dbReference type="ARBA" id="ARBA00005278"/>
    </source>
</evidence>
<comment type="caution">
    <text evidence="5">The sequence shown here is derived from an EMBL/GenBank/DDBJ whole genome shotgun (WGS) entry which is preliminary data.</text>
</comment>
<feature type="transmembrane region" description="Helical" evidence="4">
    <location>
        <begin position="454"/>
        <end position="477"/>
    </location>
</feature>
<dbReference type="EMBL" id="BOSL01000001">
    <property type="protein sequence ID" value="GIP51485.1"/>
    <property type="molecule type" value="Genomic_DNA"/>
</dbReference>
<gene>
    <name evidence="5" type="primary">gerKA_1</name>
    <name evidence="5" type="ORF">J42TS3_05200</name>
</gene>